<dbReference type="InterPro" id="IPR004107">
    <property type="entry name" value="Integrase_SAM-like_N"/>
</dbReference>
<dbReference type="Gene3D" id="1.10.150.130">
    <property type="match status" value="1"/>
</dbReference>
<dbReference type="PROSITE" id="PS51898">
    <property type="entry name" value="TYR_RECOMBINASE"/>
    <property type="match status" value="1"/>
</dbReference>
<dbReference type="InterPro" id="IPR011010">
    <property type="entry name" value="DNA_brk_join_enz"/>
</dbReference>
<dbReference type="EMBL" id="RPGO01000010">
    <property type="protein sequence ID" value="RZB32191.1"/>
    <property type="molecule type" value="Genomic_DNA"/>
</dbReference>
<keyword evidence="2" id="KW-0238">DNA-binding</keyword>
<dbReference type="PANTHER" id="PTHR30349">
    <property type="entry name" value="PHAGE INTEGRASE-RELATED"/>
    <property type="match status" value="1"/>
</dbReference>
<sequence length="392" mass="45466">MVKALSVAERLEKAVSDYLLWMISNGYADSTSMRYQQILTYFSRFIIQRAIPWDVVFTFDTLKDFQKESGLILASHAVRGLSRYLFKQNRIKRPIEKPVQPLPEVYEEYLNYYIRVKDISRLQMLRTRRTLTAFGDYLDKNSIVLKTVRIEQIDAFLAAYNRNYVKGTCGTYRSILRGFLAWLHQNRILKRNFAPLIIGAPVFAQSIPPKFLRPDEIRRLFESLTGTTALELRTAAMICLGFYIGLRPKEISRIRLDDIKFKKQEICIPDRKNTNPARLPLPDRCIKAVAAYIMGGRPATDNRRLFITVRVPYRPVLPVTVSKDIAGAMKKAGLSSAAYWLRHTYAQNLLEADVSFFEIKEMMGHDSIQTTQRYLHVHTKLMREVLFDDDAF</sequence>
<organism evidence="5 6">
    <name type="scientific">Candidatus Argoarchaeum ethanivorans</name>
    <dbReference type="NCBI Taxonomy" id="2608793"/>
    <lineage>
        <taxon>Archaea</taxon>
        <taxon>Methanobacteriati</taxon>
        <taxon>Methanobacteriota</taxon>
        <taxon>Stenosarchaea group</taxon>
        <taxon>Methanomicrobia</taxon>
        <taxon>Methanosarcinales</taxon>
        <taxon>Methanosarcinales incertae sedis</taxon>
        <taxon>GOM Arc I cluster</taxon>
        <taxon>Candidatus Argoarchaeum</taxon>
    </lineage>
</organism>
<dbReference type="GO" id="GO:0015074">
    <property type="term" value="P:DNA integration"/>
    <property type="evidence" value="ECO:0007669"/>
    <property type="project" value="UniProtKB-KW"/>
</dbReference>
<keyword evidence="3" id="KW-0233">DNA recombination</keyword>
<proteinExistence type="predicted"/>
<name>A0A8B3S5F7_9EURY</name>
<gene>
    <name evidence="5" type="ORF">AEth_00621</name>
</gene>
<dbReference type="InterPro" id="IPR013762">
    <property type="entry name" value="Integrase-like_cat_sf"/>
</dbReference>
<dbReference type="GO" id="GO:0006310">
    <property type="term" value="P:DNA recombination"/>
    <property type="evidence" value="ECO:0007669"/>
    <property type="project" value="UniProtKB-KW"/>
</dbReference>
<reference evidence="6" key="1">
    <citation type="submission" date="2019-01" db="EMBL/GenBank/DDBJ databases">
        <title>Anaerobic oxidation of ethane by archaea from a marine hydrocarbon seep.</title>
        <authorList>
            <person name="Musat F."/>
        </authorList>
    </citation>
    <scope>NUCLEOTIDE SEQUENCE [LARGE SCALE GENOMIC DNA]</scope>
</reference>
<evidence type="ECO:0000256" key="2">
    <source>
        <dbReference type="ARBA" id="ARBA00023125"/>
    </source>
</evidence>
<dbReference type="GO" id="GO:0003677">
    <property type="term" value="F:DNA binding"/>
    <property type="evidence" value="ECO:0007669"/>
    <property type="project" value="UniProtKB-KW"/>
</dbReference>
<evidence type="ECO:0000313" key="6">
    <source>
        <dbReference type="Proteomes" id="UP000291831"/>
    </source>
</evidence>
<dbReference type="Pfam" id="PF00589">
    <property type="entry name" value="Phage_integrase"/>
    <property type="match status" value="1"/>
</dbReference>
<evidence type="ECO:0000256" key="1">
    <source>
        <dbReference type="ARBA" id="ARBA00022908"/>
    </source>
</evidence>
<accession>A0A8B3S5F7</accession>
<evidence type="ECO:0000256" key="3">
    <source>
        <dbReference type="ARBA" id="ARBA00023172"/>
    </source>
</evidence>
<dbReference type="Pfam" id="PF02899">
    <property type="entry name" value="Phage_int_SAM_1"/>
    <property type="match status" value="1"/>
</dbReference>
<dbReference type="SUPFAM" id="SSF56349">
    <property type="entry name" value="DNA breaking-rejoining enzymes"/>
    <property type="match status" value="1"/>
</dbReference>
<comment type="caution">
    <text evidence="5">The sequence shown here is derived from an EMBL/GenBank/DDBJ whole genome shotgun (WGS) entry which is preliminary data.</text>
</comment>
<dbReference type="Gene3D" id="1.10.443.10">
    <property type="entry name" value="Intergrase catalytic core"/>
    <property type="match status" value="1"/>
</dbReference>
<dbReference type="InterPro" id="IPR050090">
    <property type="entry name" value="Tyrosine_recombinase_XerCD"/>
</dbReference>
<keyword evidence="1" id="KW-0229">DNA integration</keyword>
<dbReference type="AlphaFoldDB" id="A0A8B3S5F7"/>
<evidence type="ECO:0000313" key="5">
    <source>
        <dbReference type="EMBL" id="RZB32191.1"/>
    </source>
</evidence>
<feature type="domain" description="Tyr recombinase" evidence="4">
    <location>
        <begin position="207"/>
        <end position="387"/>
    </location>
</feature>
<protein>
    <recommendedName>
        <fullName evidence="4">Tyr recombinase domain-containing protein</fullName>
    </recommendedName>
</protein>
<dbReference type="InterPro" id="IPR010998">
    <property type="entry name" value="Integrase_recombinase_N"/>
</dbReference>
<dbReference type="InterPro" id="IPR002104">
    <property type="entry name" value="Integrase_catalytic"/>
</dbReference>
<dbReference type="Proteomes" id="UP000291831">
    <property type="component" value="Unassembled WGS sequence"/>
</dbReference>
<evidence type="ECO:0000259" key="4">
    <source>
        <dbReference type="PROSITE" id="PS51898"/>
    </source>
</evidence>